<dbReference type="HOGENOM" id="CLU_023669_4_1_6"/>
<dbReference type="InterPro" id="IPR027417">
    <property type="entry name" value="P-loop_NTPase"/>
</dbReference>
<dbReference type="InterPro" id="IPR010624">
    <property type="entry name" value="KaiC_dom"/>
</dbReference>
<dbReference type="Proteomes" id="UP000019442">
    <property type="component" value="Chromosome"/>
</dbReference>
<dbReference type="EC" id="2.7.11.1" evidence="1"/>
<gene>
    <name evidence="9" type="ORF">M911_07470</name>
</gene>
<feature type="domain" description="KaiC" evidence="8">
    <location>
        <begin position="278"/>
        <end position="512"/>
    </location>
</feature>
<evidence type="ECO:0000256" key="2">
    <source>
        <dbReference type="ARBA" id="ARBA00022553"/>
    </source>
</evidence>
<name>W8L547_9GAMM</name>
<dbReference type="Pfam" id="PF06745">
    <property type="entry name" value="ATPase"/>
    <property type="match status" value="2"/>
</dbReference>
<evidence type="ECO:0000256" key="3">
    <source>
        <dbReference type="ARBA" id="ARBA00022679"/>
    </source>
</evidence>
<dbReference type="InterPro" id="IPR014774">
    <property type="entry name" value="KaiC-like_dom"/>
</dbReference>
<dbReference type="OrthoDB" id="9783783at2"/>
<evidence type="ECO:0000256" key="1">
    <source>
        <dbReference type="ARBA" id="ARBA00012513"/>
    </source>
</evidence>
<dbReference type="SUPFAM" id="SSF52540">
    <property type="entry name" value="P-loop containing nucleoside triphosphate hydrolases"/>
    <property type="match status" value="2"/>
</dbReference>
<dbReference type="Gene3D" id="3.40.50.300">
    <property type="entry name" value="P-loop containing nucleotide triphosphate hydrolases"/>
    <property type="match status" value="2"/>
</dbReference>
<dbReference type="GO" id="GO:0016787">
    <property type="term" value="F:hydrolase activity"/>
    <property type="evidence" value="ECO:0007669"/>
    <property type="project" value="UniProtKB-KW"/>
</dbReference>
<dbReference type="PANTHER" id="PTHR42926:SF1">
    <property type="entry name" value="CIRCADIAN CLOCK OSCILLATOR PROTEIN KAIC 1"/>
    <property type="match status" value="1"/>
</dbReference>
<dbReference type="NCBIfam" id="NF006799">
    <property type="entry name" value="PRK09302.1"/>
    <property type="match status" value="1"/>
</dbReference>
<dbReference type="PIRSF" id="PIRSF039117">
    <property type="entry name" value="KaiC"/>
    <property type="match status" value="1"/>
</dbReference>
<organism evidence="9 10">
    <name type="scientific">Ectothiorhodospira haloalkaliphila</name>
    <dbReference type="NCBI Taxonomy" id="421628"/>
    <lineage>
        <taxon>Bacteria</taxon>
        <taxon>Pseudomonadati</taxon>
        <taxon>Pseudomonadota</taxon>
        <taxon>Gammaproteobacteria</taxon>
        <taxon>Chromatiales</taxon>
        <taxon>Ectothiorhodospiraceae</taxon>
        <taxon>Ectothiorhodospira</taxon>
    </lineage>
</organism>
<evidence type="ECO:0000256" key="6">
    <source>
        <dbReference type="ARBA" id="ARBA00022801"/>
    </source>
</evidence>
<evidence type="ECO:0000256" key="4">
    <source>
        <dbReference type="ARBA" id="ARBA00022737"/>
    </source>
</evidence>
<evidence type="ECO:0000313" key="9">
    <source>
        <dbReference type="EMBL" id="AHK79020.1"/>
    </source>
</evidence>
<evidence type="ECO:0000256" key="7">
    <source>
        <dbReference type="SAM" id="Coils"/>
    </source>
</evidence>
<keyword evidence="6" id="KW-0378">Hydrolase</keyword>
<dbReference type="InterPro" id="IPR030665">
    <property type="entry name" value="KaiC"/>
</dbReference>
<dbReference type="PANTHER" id="PTHR42926">
    <property type="match status" value="1"/>
</dbReference>
<dbReference type="EMBL" id="CP007268">
    <property type="protein sequence ID" value="AHK79020.1"/>
    <property type="molecule type" value="Genomic_DNA"/>
</dbReference>
<feature type="coiled-coil region" evidence="7">
    <location>
        <begin position="518"/>
        <end position="581"/>
    </location>
</feature>
<keyword evidence="3" id="KW-0808">Transferase</keyword>
<reference evidence="10" key="2">
    <citation type="submission" date="2014-02" db="EMBL/GenBank/DDBJ databases">
        <title>Draft Genome Sequence of extremely halophilic bacteria Halorhodospira halochloris.</title>
        <authorList>
            <person name="Singh K.S."/>
        </authorList>
    </citation>
    <scope>NUCLEOTIDE SEQUENCE [LARGE SCALE GENOMIC DNA]</scope>
    <source>
        <strain evidence="10">A</strain>
    </source>
</reference>
<proteinExistence type="predicted"/>
<accession>W8L547</accession>
<feature type="domain" description="KaiC" evidence="8">
    <location>
        <begin position="40"/>
        <end position="277"/>
    </location>
</feature>
<evidence type="ECO:0000259" key="8">
    <source>
        <dbReference type="PROSITE" id="PS51146"/>
    </source>
</evidence>
<dbReference type="PATRIC" id="fig|1354791.3.peg.1951"/>
<keyword evidence="4" id="KW-0677">Repeat</keyword>
<keyword evidence="10" id="KW-1185">Reference proteome</keyword>
<evidence type="ECO:0000313" key="10">
    <source>
        <dbReference type="Proteomes" id="UP000019442"/>
    </source>
</evidence>
<sequence length="590" mass="64920">MRCTHQAYKQSASVPDTWQQLPAAPAQSQSEITLNPSKPETVDTGIQGLDFVLQGGLPRGRPSLIRGGPGTGKTVISLTYLCHGITQGEPGVLVTFDEDPDALLHHARGFGFPADTYLKEGSLRILDMRPDQSETAGEGIELTAVLTRIEYALKQTGAHRLVLDAIDGMEGAFPGQSGLRKELNRVFDWVRDQRVTTLITTGEVENFSTRFGLEDYIADCVIALKQEVQHRVMTRLLRVVKRRGGPHGAGEFPFLLDSQGIFMVPVSGAALDARVSSERISSGVPGLDQMLGGKGPYKGSTILLSGQAGTGKTSLASAFAQAACRRGEKVLYISFEESIDELVRNQSSIGGDLAHHAGPEGGHRLIMEPVRAIEMGLEEHLMRIMRSVSRHQPDLVVLDPISSFTNRHEGDCAKEMLLRLMYLIKEQGITTVATELLSDSSGGVSHLDVSSMIDVWIKLRRHEGNGELNRLITVIKARGLAISNQVKEFRMTDSGMTIEDPYVGESGIVYGTARHARQAEDEQVIAQLHRELEQARRLREETEEINAARERLARAEREARAVDLDRQVMELERRLASIEGARSAIRRSRQ</sequence>
<dbReference type="GO" id="GO:0004674">
    <property type="term" value="F:protein serine/threonine kinase activity"/>
    <property type="evidence" value="ECO:0007669"/>
    <property type="project" value="UniProtKB-EC"/>
</dbReference>
<keyword evidence="5" id="KW-0418">Kinase</keyword>
<dbReference type="PROSITE" id="PS51146">
    <property type="entry name" value="KAIC"/>
    <property type="match status" value="2"/>
</dbReference>
<keyword evidence="7" id="KW-0175">Coiled coil</keyword>
<reference evidence="9 10" key="1">
    <citation type="journal article" date="2014" name="J Genomics">
        <title>Draft Genome Sequence of the Extremely Halophilic Phototrophic Purple Sulfur Bacterium Halorhodospira halochloris.</title>
        <authorList>
            <person name="Singh K.S."/>
            <person name="Kirksey J."/>
            <person name="Hoff W.D."/>
            <person name="Deole R."/>
        </authorList>
    </citation>
    <scope>NUCLEOTIDE SEQUENCE [LARGE SCALE GENOMIC DNA]</scope>
    <source>
        <strain evidence="9 10">A</strain>
    </source>
</reference>
<keyword evidence="2" id="KW-0597">Phosphoprotein</keyword>
<dbReference type="GO" id="GO:0005524">
    <property type="term" value="F:ATP binding"/>
    <property type="evidence" value="ECO:0007669"/>
    <property type="project" value="InterPro"/>
</dbReference>
<protein>
    <recommendedName>
        <fullName evidence="1">non-specific serine/threonine protein kinase</fullName>
        <ecNumber evidence="1">2.7.11.1</ecNumber>
    </recommendedName>
</protein>
<dbReference type="InterPro" id="IPR003593">
    <property type="entry name" value="AAA+_ATPase"/>
</dbReference>
<dbReference type="SMART" id="SM00382">
    <property type="entry name" value="AAA"/>
    <property type="match status" value="2"/>
</dbReference>
<evidence type="ECO:0000256" key="5">
    <source>
        <dbReference type="ARBA" id="ARBA00022777"/>
    </source>
</evidence>
<dbReference type="AlphaFoldDB" id="W8L547"/>
<dbReference type="InterPro" id="IPR051347">
    <property type="entry name" value="Circadian_clock_KaiC-rel"/>
</dbReference>
<dbReference type="KEGG" id="hhc:M911_07470"/>